<evidence type="ECO:0000313" key="31">
    <source>
        <dbReference type="EMBL" id="AIX43560.1"/>
    </source>
</evidence>
<dbReference type="Proteomes" id="UP000185318">
    <property type="component" value="Segment"/>
</dbReference>
<evidence type="ECO:0000313" key="19">
    <source>
        <dbReference type="EMBL" id="AIX33194.1"/>
    </source>
</evidence>
<dbReference type="Proteomes" id="UP000185301">
    <property type="component" value="Segment"/>
</dbReference>
<gene>
    <name evidence="23" type="ORF">Syn7803C10_205</name>
    <name evidence="24" type="ORF">Syn7803C11_201</name>
    <name evidence="25" type="ORF">Syn7803C12_208</name>
    <name evidence="26" type="ORF">Syn7803C14_201</name>
    <name evidence="27" type="ORF">Syn7803C15_209</name>
    <name evidence="28" type="ORF">Syn7803C17_206</name>
    <name evidence="29" type="ORF">Syn7803C19_199</name>
    <name evidence="30" type="ORF">Syn7803C21_207</name>
    <name evidence="31" type="ORF">Syn7803C22_210</name>
    <name evidence="32" type="ORF">Syn7803C29_202</name>
    <name evidence="33" type="ORF">Syn7803C34_207</name>
    <name evidence="1" type="ORF">Syn7803C58_204</name>
    <name evidence="2" type="ORF">Syn7803C6_209</name>
    <name evidence="3" type="ORF">Syn7803C80_209</name>
    <name evidence="4" type="ORF">Syn7803C9_211</name>
    <name evidence="5" type="ORF">Syn7803US13_200</name>
    <name evidence="6" type="ORF">Syn7803US17_210</name>
    <name evidence="7" type="ORF">Syn7803US24_209</name>
    <name evidence="8" type="ORF">Syn7803US2_208</name>
    <name evidence="9" type="ORF">Syn7803US30_207</name>
    <name evidence="10" type="ORF">Syn7803US36_211</name>
    <name evidence="11" type="ORF">Syn7803US37_212</name>
    <name evidence="12" type="ORF">Syn7803US39_209</name>
    <name evidence="13" type="ORF">Syn7803US3_209</name>
    <name evidence="14" type="ORF">Syn7803US40_209</name>
    <name evidence="15" type="ORF">Syn7803US42_211</name>
    <name evidence="16" type="ORF">Syn7803US43_205</name>
    <name evidence="17" type="ORF">Syn7803US44_211</name>
    <name evidence="18" type="ORF">Syn7803US4_204</name>
    <name evidence="19" type="ORF">Syn7803US50_210</name>
    <name evidence="20" type="ORF">Syn7803US52_202</name>
    <name evidence="21" type="ORF">Syn7803US57_201</name>
    <name evidence="22" type="ORF">Syn7803US7_203</name>
</gene>
<evidence type="ECO:0000313" key="9">
    <source>
        <dbReference type="EMBL" id="AIX29603.1"/>
    </source>
</evidence>
<evidence type="ECO:0000313" key="13">
    <source>
        <dbReference type="EMBL" id="AIX31266.1"/>
    </source>
</evidence>
<dbReference type="EMBL" id="KJ019103">
    <property type="protein sequence ID" value="AIX32411.1"/>
    <property type="molecule type" value="Genomic_DNA"/>
</dbReference>
<evidence type="ECO:0000313" key="30">
    <source>
        <dbReference type="EMBL" id="AIX43272.1"/>
    </source>
</evidence>
<dbReference type="Proteomes" id="UP000185305">
    <property type="component" value="Segment"/>
</dbReference>
<dbReference type="EMBL" id="KJ019045">
    <property type="protein sequence ID" value="AIX18508.1"/>
    <property type="molecule type" value="Genomic_DNA"/>
</dbReference>
<sequence>MIALDIFCDWFTGRWNNRAQAHSNPRGQAYVMARHDRISDTEFRCVYHYHRDKTPYRDFTLNINGHDSDIILSDKETRLVYSLYNGAYTCHFDKIIKGKRYVFDSVLANTFYKLNDQCFDGTRLVRGLETGEFYDFRKE</sequence>
<dbReference type="EMBL" id="KJ019105">
    <property type="protein sequence ID" value="AIX32905.1"/>
    <property type="molecule type" value="Genomic_DNA"/>
</dbReference>
<evidence type="ECO:0000313" key="32">
    <source>
        <dbReference type="EMBL" id="AIX44839.1"/>
    </source>
</evidence>
<dbReference type="EMBL" id="KJ019141">
    <property type="protein sequence ID" value="AIX41003.1"/>
    <property type="molecule type" value="Genomic_DNA"/>
</dbReference>
<dbReference type="EMBL" id="KJ019150">
    <property type="protein sequence ID" value="AIX43560.1"/>
    <property type="molecule type" value="Genomic_DNA"/>
</dbReference>
<evidence type="ECO:0000313" key="28">
    <source>
        <dbReference type="EMBL" id="AIX42710.1"/>
    </source>
</evidence>
<evidence type="ECO:0000313" key="16">
    <source>
        <dbReference type="EMBL" id="AIX32122.1"/>
    </source>
</evidence>
<dbReference type="Proteomes" id="UP000185299">
    <property type="component" value="Segment"/>
</dbReference>
<dbReference type="EMBL" id="KJ019147">
    <property type="protein sequence ID" value="AIX42710.1"/>
    <property type="molecule type" value="Genomic_DNA"/>
</dbReference>
<dbReference type="EMBL" id="KJ019143">
    <property type="protein sequence ID" value="AIX41570.1"/>
    <property type="molecule type" value="Genomic_DNA"/>
</dbReference>
<evidence type="ECO:0000313" key="24">
    <source>
        <dbReference type="EMBL" id="AIX41282.1"/>
    </source>
</evidence>
<evidence type="ECO:0000313" key="35">
    <source>
        <dbReference type="Proteomes" id="UP000185286"/>
    </source>
</evidence>
<evidence type="ECO:0000313" key="33">
    <source>
        <dbReference type="EMBL" id="AIX45758.1"/>
    </source>
</evidence>
<proteinExistence type="predicted"/>
<evidence type="ECO:0000313" key="5">
    <source>
        <dbReference type="EMBL" id="AIX27560.1"/>
    </source>
</evidence>
<evidence type="ECO:0000313" key="2">
    <source>
        <dbReference type="EMBL" id="AIX18508.1"/>
    </source>
</evidence>
<dbReference type="Proteomes" id="UP000185296">
    <property type="component" value="Segment"/>
</dbReference>
<name>A0A0E3F350_9CAUD</name>
<dbReference type="Proteomes" id="UP000185324">
    <property type="component" value="Segment"/>
</dbReference>
<evidence type="ECO:0000313" key="1">
    <source>
        <dbReference type="EMBL" id="AIX16729.1"/>
    </source>
</evidence>
<evidence type="ECO:0000313" key="4">
    <source>
        <dbReference type="EMBL" id="AIX23401.1"/>
    </source>
</evidence>
<evidence type="ECO:0000313" key="26">
    <source>
        <dbReference type="EMBL" id="AIX41852.1"/>
    </source>
</evidence>
<dbReference type="EMBL" id="KJ019142">
    <property type="protein sequence ID" value="AIX41282.1"/>
    <property type="molecule type" value="Genomic_DNA"/>
</dbReference>
<dbReference type="Proteomes" id="UP000185289">
    <property type="component" value="Segment"/>
</dbReference>
<evidence type="ECO:0000313" key="6">
    <source>
        <dbReference type="EMBL" id="AIX27851.1"/>
    </source>
</evidence>
<dbReference type="EMBL" id="KJ019145">
    <property type="protein sequence ID" value="AIX42140.1"/>
    <property type="molecule type" value="Genomic_DNA"/>
</dbReference>
<evidence type="ECO:0000313" key="7">
    <source>
        <dbReference type="EMBL" id="AIX28776.1"/>
    </source>
</evidence>
<evidence type="ECO:0000313" key="27">
    <source>
        <dbReference type="EMBL" id="AIX42140.1"/>
    </source>
</evidence>
<evidence type="ECO:0000313" key="21">
    <source>
        <dbReference type="EMBL" id="AIX34399.1"/>
    </source>
</evidence>
<dbReference type="Proteomes" id="UP000185302">
    <property type="component" value="Segment"/>
</dbReference>
<evidence type="ECO:0000313" key="11">
    <source>
        <dbReference type="EMBL" id="AIX30689.1"/>
    </source>
</evidence>
<evidence type="ECO:0000313" key="17">
    <source>
        <dbReference type="EMBL" id="AIX32411.1"/>
    </source>
</evidence>
<dbReference type="Proteomes" id="UP000185288">
    <property type="component" value="Segment"/>
</dbReference>
<protein>
    <submittedName>
        <fullName evidence="3">Antenna protein</fullName>
    </submittedName>
</protein>
<dbReference type="Proteomes" id="UP000185298">
    <property type="component" value="Segment"/>
</dbReference>
<dbReference type="EMBL" id="KJ019086">
    <property type="protein sequence ID" value="AIX27851.1"/>
    <property type="molecule type" value="Genomic_DNA"/>
</dbReference>
<dbReference type="Proteomes" id="UP000185313">
    <property type="component" value="Segment"/>
</dbReference>
<dbReference type="EMBL" id="KJ019085">
    <property type="protein sequence ID" value="AIX27560.1"/>
    <property type="molecule type" value="Genomic_DNA"/>
</dbReference>
<dbReference type="EMBL" id="KJ019066">
    <property type="protein sequence ID" value="AIX23401.1"/>
    <property type="molecule type" value="Genomic_DNA"/>
</dbReference>
<dbReference type="EMBL" id="KJ019144">
    <property type="protein sequence ID" value="AIX41852.1"/>
    <property type="molecule type" value="Genomic_DNA"/>
</dbReference>
<dbReference type="Proteomes" id="UP000185294">
    <property type="component" value="Segment"/>
</dbReference>
<dbReference type="Proteomes" id="UP000185325">
    <property type="component" value="Segment"/>
</dbReference>
<evidence type="ECO:0000313" key="29">
    <source>
        <dbReference type="EMBL" id="AIX42987.1"/>
    </source>
</evidence>
<dbReference type="EMBL" id="KJ019155">
    <property type="protein sequence ID" value="AIX44839.1"/>
    <property type="molecule type" value="Genomic_DNA"/>
</dbReference>
<dbReference type="EMBL" id="KJ019102">
    <property type="protein sequence ID" value="AIX32122.1"/>
    <property type="molecule type" value="Genomic_DNA"/>
</dbReference>
<dbReference type="Proteomes" id="UP000185292">
    <property type="component" value="Segment"/>
</dbReference>
<dbReference type="EMBL" id="KJ019100">
    <property type="protein sequence ID" value="AIX31553.1"/>
    <property type="molecule type" value="Genomic_DNA"/>
</dbReference>
<dbReference type="Proteomes" id="UP000033001">
    <property type="component" value="Segment"/>
</dbReference>
<evidence type="ECO:0000313" key="10">
    <source>
        <dbReference type="EMBL" id="AIX30399.1"/>
    </source>
</evidence>
<dbReference type="EMBL" id="KJ019149">
    <property type="protein sequence ID" value="AIX43272.1"/>
    <property type="molecule type" value="Genomic_DNA"/>
</dbReference>
<dbReference type="Proteomes" id="UP000185322">
    <property type="component" value="Segment"/>
</dbReference>
<dbReference type="EMBL" id="KJ019123">
    <property type="protein sequence ID" value="AIX37049.1"/>
    <property type="molecule type" value="Genomic_DNA"/>
</dbReference>
<dbReference type="Proteomes" id="UP000185314">
    <property type="component" value="Segment"/>
</dbReference>
<dbReference type="EMBL" id="KJ019111">
    <property type="protein sequence ID" value="AIX34399.1"/>
    <property type="molecule type" value="Genomic_DNA"/>
</dbReference>
<dbReference type="Proteomes" id="UP000185310">
    <property type="component" value="Segment"/>
</dbReference>
<dbReference type="EMBL" id="KJ019159">
    <property type="protein sequence ID" value="AIX45758.1"/>
    <property type="molecule type" value="Genomic_DNA"/>
</dbReference>
<evidence type="ECO:0000313" key="15">
    <source>
        <dbReference type="EMBL" id="AIX31839.1"/>
    </source>
</evidence>
<dbReference type="EMBL" id="KJ019107">
    <property type="protein sequence ID" value="AIX33474.1"/>
    <property type="molecule type" value="Genomic_DNA"/>
</dbReference>
<dbReference type="EMBL" id="KJ019106">
    <property type="protein sequence ID" value="AIX33194.1"/>
    <property type="molecule type" value="Genomic_DNA"/>
</dbReference>
<dbReference type="EMBL" id="KJ019096">
    <property type="protein sequence ID" value="AIX30399.1"/>
    <property type="molecule type" value="Genomic_DNA"/>
</dbReference>
<evidence type="ECO:0000313" key="12">
    <source>
        <dbReference type="EMBL" id="AIX30980.1"/>
    </source>
</evidence>
<dbReference type="Proteomes" id="UP000185290">
    <property type="component" value="Segment"/>
</dbReference>
<evidence type="ECO:0000313" key="20">
    <source>
        <dbReference type="EMBL" id="AIX33474.1"/>
    </source>
</evidence>
<evidence type="ECO:0000313" key="34">
    <source>
        <dbReference type="Proteomes" id="UP000033001"/>
    </source>
</evidence>
<dbReference type="Proteomes" id="UP000185304">
    <property type="component" value="Segment"/>
</dbReference>
<dbReference type="Proteomes" id="UP000185293">
    <property type="component" value="Segment"/>
</dbReference>
<dbReference type="EMBL" id="KJ019099">
    <property type="protein sequence ID" value="AIX31266.1"/>
    <property type="molecule type" value="Genomic_DNA"/>
</dbReference>
<dbReference type="EMBL" id="KJ019101">
    <property type="protein sequence ID" value="AIX31839.1"/>
    <property type="molecule type" value="Genomic_DNA"/>
</dbReference>
<evidence type="ECO:0000313" key="25">
    <source>
        <dbReference type="EMBL" id="AIX41570.1"/>
    </source>
</evidence>
<dbReference type="Proteomes" id="UP000185312">
    <property type="component" value="Segment"/>
</dbReference>
<dbReference type="Proteomes" id="UP000185291">
    <property type="component" value="Segment"/>
</dbReference>
<reference evidence="34 35" key="1">
    <citation type="submission" date="2013-12" db="EMBL/GenBank/DDBJ databases">
        <title>Ecological redundancy of diverse viral populations within a natural community.</title>
        <authorList>
            <person name="Gregory A.C."/>
            <person name="LaButti K."/>
            <person name="Copeland A."/>
            <person name="Woyke T."/>
            <person name="Sullivan M.B."/>
        </authorList>
    </citation>
    <scope>NUCLEOTIDE SEQUENCE [LARGE SCALE GENOMIC DNA]</scope>
    <source>
        <strain evidence="23">Syn7803C10</strain>
        <strain evidence="24">Syn7803C11</strain>
        <strain evidence="25">Syn7803C12</strain>
        <strain evidence="26">Syn7803C14</strain>
        <strain evidence="27">Syn7803C15</strain>
        <strain evidence="28">Syn7803C17</strain>
        <strain evidence="29">Syn7803C19</strain>
        <strain evidence="30">Syn7803C21</strain>
        <strain evidence="31">Syn7803C22</strain>
        <strain evidence="32">Syn7803C29</strain>
        <strain evidence="33">Syn7803C34</strain>
        <strain evidence="1">Syn7803C58</strain>
        <strain evidence="2">Syn7803C6</strain>
        <strain evidence="3">Syn7803C80</strain>
        <strain evidence="4">Syn7803C9</strain>
        <strain evidence="5">Syn7803US13</strain>
        <strain evidence="6">Syn7803US17</strain>
        <strain evidence="8">Syn7803US2</strain>
        <strain evidence="7">Syn7803US24</strain>
        <strain evidence="13">Syn7803US3</strain>
        <strain evidence="9">Syn7803US30</strain>
        <strain evidence="10">Syn7803US36</strain>
        <strain evidence="11">Syn7803US37</strain>
        <strain evidence="12">Syn7803US39</strain>
        <strain evidence="18">Syn7803US4</strain>
        <strain evidence="14">Syn7803US40</strain>
        <strain evidence="15">Syn7803US42</strain>
        <strain evidence="16">Syn7803US43</strain>
        <strain evidence="17">Syn7803US44</strain>
        <strain evidence="19">Syn7803US50</strain>
        <strain evidence="20">Syn7803US52</strain>
        <strain evidence="21">Syn7803US57</strain>
        <strain evidence="22">Syn7803US7</strain>
    </source>
</reference>
<dbReference type="RefSeq" id="YP_009134423.1">
    <property type="nucleotide sequence ID" value="NC_026927.1"/>
</dbReference>
<evidence type="ECO:0000313" key="18">
    <source>
        <dbReference type="EMBL" id="AIX32905.1"/>
    </source>
</evidence>
<dbReference type="EMBL" id="KJ019097">
    <property type="protein sequence ID" value="AIX30689.1"/>
    <property type="molecule type" value="Genomic_DNA"/>
</dbReference>
<evidence type="ECO:0000313" key="8">
    <source>
        <dbReference type="EMBL" id="AIX29319.1"/>
    </source>
</evidence>
<dbReference type="Proteomes" id="UP000185286">
    <property type="component" value="Genome"/>
</dbReference>
<dbReference type="EMBL" id="KJ019037">
    <property type="protein sequence ID" value="AIX16729.1"/>
    <property type="molecule type" value="Genomic_DNA"/>
</dbReference>
<dbReference type="Proteomes" id="UP000185311">
    <property type="component" value="Segment"/>
</dbReference>
<evidence type="ECO:0000313" key="3">
    <source>
        <dbReference type="EMBL" id="AIX20386.1"/>
    </source>
</evidence>
<dbReference type="Proteomes" id="UP000185287">
    <property type="component" value="Segment"/>
</dbReference>
<evidence type="ECO:0000313" key="36">
    <source>
        <dbReference type="Proteomes" id="UP000185322"/>
    </source>
</evidence>
<dbReference type="Proteomes" id="UP000185316">
    <property type="component" value="Segment"/>
</dbReference>
<dbReference type="EMBL" id="KJ019092">
    <property type="protein sequence ID" value="AIX29319.1"/>
    <property type="molecule type" value="Genomic_DNA"/>
</dbReference>
<evidence type="ECO:0000313" key="14">
    <source>
        <dbReference type="EMBL" id="AIX31553.1"/>
    </source>
</evidence>
<dbReference type="Proteomes" id="UP000185300">
    <property type="component" value="Segment"/>
</dbReference>
<accession>A0A0E3F350</accession>
<dbReference type="EMBL" id="KJ019090">
    <property type="protein sequence ID" value="AIX28776.1"/>
    <property type="molecule type" value="Genomic_DNA"/>
</dbReference>
<evidence type="ECO:0000313" key="23">
    <source>
        <dbReference type="EMBL" id="AIX41003.1"/>
    </source>
</evidence>
<dbReference type="EMBL" id="KJ019148">
    <property type="protein sequence ID" value="AIX42987.1"/>
    <property type="molecule type" value="Genomic_DNA"/>
</dbReference>
<dbReference type="EMBL" id="KJ019093">
    <property type="protein sequence ID" value="AIX29603.1"/>
    <property type="molecule type" value="Genomic_DNA"/>
</dbReference>
<dbReference type="KEGG" id="vg:24172062"/>
<dbReference type="Proteomes" id="UP000185297">
    <property type="component" value="Segment"/>
</dbReference>
<dbReference type="Proteomes" id="UP000185317">
    <property type="component" value="Segment"/>
</dbReference>
<evidence type="ECO:0000313" key="22">
    <source>
        <dbReference type="EMBL" id="AIX37049.1"/>
    </source>
</evidence>
<dbReference type="Proteomes" id="UP000185309">
    <property type="component" value="Segment"/>
</dbReference>
<dbReference type="Proteomes" id="UP000185303">
    <property type="component" value="Segment"/>
</dbReference>
<dbReference type="EMBL" id="KJ019098">
    <property type="protein sequence ID" value="AIX30980.1"/>
    <property type="molecule type" value="Genomic_DNA"/>
</dbReference>
<organism evidence="3 36">
    <name type="scientific">Synechococcus phage ACG-2014f</name>
    <dbReference type="NCBI Taxonomy" id="1493511"/>
    <lineage>
        <taxon>Viruses</taxon>
        <taxon>Duplodnaviria</taxon>
        <taxon>Heunggongvirae</taxon>
        <taxon>Uroviricota</taxon>
        <taxon>Caudoviricetes</taxon>
        <taxon>Pantevenvirales</taxon>
        <taxon>Kyanoviridae</taxon>
        <taxon>Atlauavirus</taxon>
        <taxon>Atlauavirus tusconc8</taxon>
    </lineage>
</organism>
<dbReference type="EMBL" id="KJ019053">
    <property type="protein sequence ID" value="AIX20386.1"/>
    <property type="molecule type" value="Genomic_DNA"/>
</dbReference>
<dbReference type="Proteomes" id="UP000185319">
    <property type="component" value="Segment"/>
</dbReference>